<evidence type="ECO:0000256" key="5">
    <source>
        <dbReference type="ARBA" id="ARBA00023136"/>
    </source>
</evidence>
<keyword evidence="4 6" id="KW-1133">Transmembrane helix</keyword>
<dbReference type="Pfam" id="PF03706">
    <property type="entry name" value="LPG_synthase_TM"/>
    <property type="match status" value="1"/>
</dbReference>
<feature type="transmembrane region" description="Helical" evidence="6">
    <location>
        <begin position="114"/>
        <end position="138"/>
    </location>
</feature>
<evidence type="ECO:0000256" key="4">
    <source>
        <dbReference type="ARBA" id="ARBA00022989"/>
    </source>
</evidence>
<keyword evidence="2" id="KW-1003">Cell membrane</keyword>
<dbReference type="PANTHER" id="PTHR39087">
    <property type="entry name" value="UPF0104 MEMBRANE PROTEIN MJ1595"/>
    <property type="match status" value="1"/>
</dbReference>
<evidence type="ECO:0000256" key="3">
    <source>
        <dbReference type="ARBA" id="ARBA00022692"/>
    </source>
</evidence>
<evidence type="ECO:0000313" key="8">
    <source>
        <dbReference type="Proteomes" id="UP001054925"/>
    </source>
</evidence>
<dbReference type="NCBIfam" id="TIGR00374">
    <property type="entry name" value="flippase-like domain"/>
    <property type="match status" value="1"/>
</dbReference>
<sequence length="347" mass="37581">MTMQSGMRWLRWGASLLVLFVLVWVFRDELDFLGEGFQRLQKANPVAVTVVIIASVASLVAMSGVMQQLIIAGDVSVSLKEATAVSFASNAWSTTLPAGPAFSALLTFHVQRSWGATVALCAWFFVVSSAVSTIWLVLIGLSGVMLFSASIALSALLTSLVLMVLLLAGLFWVTNNPLKVERWLRRQKLISGKILKGIVEQVRNLKEVHLSRYQFLSVSAFSLGHRLFDMASLWACVWAVSGAIPWMNAGENQTTLAGVTLAYITAKLAGSAQITPAGLGTVEAAIIATLVATGMTAVDATSAAVIYRLISFALMTAIGWVIYFWHYARKGLKLSSLSTSMREKEEQ</sequence>
<feature type="transmembrane region" description="Helical" evidence="6">
    <location>
        <begin position="43"/>
        <end position="62"/>
    </location>
</feature>
<accession>A0AAV5G8Y1</accession>
<dbReference type="InterPro" id="IPR022791">
    <property type="entry name" value="L-PG_synthase/AglD"/>
</dbReference>
<name>A0AAV5G8Y1_CORAM</name>
<keyword evidence="3 6" id="KW-0812">Transmembrane</keyword>
<dbReference type="GO" id="GO:0005886">
    <property type="term" value="C:plasma membrane"/>
    <property type="evidence" value="ECO:0007669"/>
    <property type="project" value="UniProtKB-SubCell"/>
</dbReference>
<dbReference type="RefSeq" id="WP_003847868.1">
    <property type="nucleotide sequence ID" value="NZ_BQKK01000003.1"/>
</dbReference>
<dbReference type="EMBL" id="BQKK01000003">
    <property type="protein sequence ID" value="GJN43222.1"/>
    <property type="molecule type" value="Genomic_DNA"/>
</dbReference>
<evidence type="ECO:0000256" key="1">
    <source>
        <dbReference type="ARBA" id="ARBA00004651"/>
    </source>
</evidence>
<gene>
    <name evidence="7" type="ORF">CAT723_17010</name>
</gene>
<keyword evidence="5 6" id="KW-0472">Membrane</keyword>
<evidence type="ECO:0000256" key="6">
    <source>
        <dbReference type="SAM" id="Phobius"/>
    </source>
</evidence>
<dbReference type="PANTHER" id="PTHR39087:SF2">
    <property type="entry name" value="UPF0104 MEMBRANE PROTEIN MJ1595"/>
    <property type="match status" value="1"/>
</dbReference>
<dbReference type="Proteomes" id="UP001054925">
    <property type="component" value="Unassembled WGS sequence"/>
</dbReference>
<feature type="transmembrane region" description="Helical" evidence="6">
    <location>
        <begin position="305"/>
        <end position="325"/>
    </location>
</feature>
<evidence type="ECO:0000313" key="7">
    <source>
        <dbReference type="EMBL" id="GJN43222.1"/>
    </source>
</evidence>
<evidence type="ECO:0000256" key="2">
    <source>
        <dbReference type="ARBA" id="ARBA00022475"/>
    </source>
</evidence>
<comment type="subcellular location">
    <subcellularLocation>
        <location evidence="1">Cell membrane</location>
        <topology evidence="1">Multi-pass membrane protein</topology>
    </subcellularLocation>
</comment>
<feature type="transmembrane region" description="Helical" evidence="6">
    <location>
        <begin position="144"/>
        <end position="173"/>
    </location>
</feature>
<dbReference type="AlphaFoldDB" id="A0AAV5G8Y1"/>
<protein>
    <submittedName>
        <fullName evidence="7">Membrane protein</fullName>
    </submittedName>
</protein>
<reference evidence="7" key="1">
    <citation type="submission" date="2021-12" db="EMBL/GenBank/DDBJ databases">
        <title>Draft genome sequence of Corynebacterium ammoniagenes strain T-723.</title>
        <authorList>
            <person name="Matsuzawa M."/>
            <person name="Hiratani M."/>
            <person name="Abe I."/>
            <person name="Tsuji Y."/>
            <person name="Nakamura J."/>
        </authorList>
    </citation>
    <scope>NUCLEOTIDE SEQUENCE</scope>
    <source>
        <strain evidence="7">T-723</strain>
    </source>
</reference>
<proteinExistence type="predicted"/>
<comment type="caution">
    <text evidence="7">The sequence shown here is derived from an EMBL/GenBank/DDBJ whole genome shotgun (WGS) entry which is preliminary data.</text>
</comment>
<organism evidence="7 8">
    <name type="scientific">Corynebacterium ammoniagenes</name>
    <name type="common">Brevibacterium ammoniagenes</name>
    <dbReference type="NCBI Taxonomy" id="1697"/>
    <lineage>
        <taxon>Bacteria</taxon>
        <taxon>Bacillati</taxon>
        <taxon>Actinomycetota</taxon>
        <taxon>Actinomycetes</taxon>
        <taxon>Mycobacteriales</taxon>
        <taxon>Corynebacteriaceae</taxon>
        <taxon>Corynebacterium</taxon>
    </lineage>
</organism>